<reference evidence="2 3" key="1">
    <citation type="submission" date="2016-12" db="EMBL/GenBank/DDBJ databases">
        <title>Complete genome sequence of Microbacterium aurum KACC 15219.</title>
        <authorList>
            <person name="Jung Y."/>
            <person name="Shin J.-H."/>
            <person name="Lee Y.-J."/>
            <person name="Yi H."/>
            <person name="Bahn Y.-S."/>
            <person name="Kim J.F."/>
            <person name="Lee D.-W."/>
        </authorList>
    </citation>
    <scope>NUCLEOTIDE SEQUENCE [LARGE SCALE GENOMIC DNA]</scope>
    <source>
        <strain evidence="2 3">KACC 15219</strain>
    </source>
</reference>
<protein>
    <recommendedName>
        <fullName evidence="1">SnoaL-like domain-containing protein</fullName>
    </recommendedName>
</protein>
<dbReference type="OrthoDB" id="8526151at2"/>
<evidence type="ECO:0000259" key="1">
    <source>
        <dbReference type="Pfam" id="PF12680"/>
    </source>
</evidence>
<dbReference type="Gene3D" id="3.10.450.50">
    <property type="match status" value="1"/>
</dbReference>
<keyword evidence="3" id="KW-1185">Reference proteome</keyword>
<dbReference type="RefSeq" id="WP_076689840.1">
    <property type="nucleotide sequence ID" value="NZ_CP018762.1"/>
</dbReference>
<feature type="domain" description="SnoaL-like" evidence="1">
    <location>
        <begin position="10"/>
        <end position="95"/>
    </location>
</feature>
<evidence type="ECO:0000313" key="3">
    <source>
        <dbReference type="Proteomes" id="UP000187185"/>
    </source>
</evidence>
<dbReference type="InterPro" id="IPR032710">
    <property type="entry name" value="NTF2-like_dom_sf"/>
</dbReference>
<dbReference type="AlphaFoldDB" id="A0A1P8U6D1"/>
<dbReference type="KEGG" id="maur:BOH66_04920"/>
<sequence length="132" mass="14777">MTATSEWLDGYLTAWRTKDADDIRAIFTDDAEYLFHPYDAEPLRGIDAIIASWQEPEPAEPVVDFEVLIEDDRLGIVRGRTEYPGHATYLNLWEVHLAGDGRARRFVEWYMTVPDDDDAAVAAGATGGDVTS</sequence>
<dbReference type="STRING" id="36805.BOH66_04920"/>
<gene>
    <name evidence="2" type="ORF">BOH66_04920</name>
</gene>
<dbReference type="EMBL" id="CP018762">
    <property type="protein sequence ID" value="APZ33682.1"/>
    <property type="molecule type" value="Genomic_DNA"/>
</dbReference>
<proteinExistence type="predicted"/>
<dbReference type="InterPro" id="IPR037401">
    <property type="entry name" value="SnoaL-like"/>
</dbReference>
<name>A0A1P8U6D1_9MICO</name>
<dbReference type="Pfam" id="PF12680">
    <property type="entry name" value="SnoaL_2"/>
    <property type="match status" value="1"/>
</dbReference>
<organism evidence="2 3">
    <name type="scientific">Microbacterium aurum</name>
    <dbReference type="NCBI Taxonomy" id="36805"/>
    <lineage>
        <taxon>Bacteria</taxon>
        <taxon>Bacillati</taxon>
        <taxon>Actinomycetota</taxon>
        <taxon>Actinomycetes</taxon>
        <taxon>Micrococcales</taxon>
        <taxon>Microbacteriaceae</taxon>
        <taxon>Microbacterium</taxon>
    </lineage>
</organism>
<evidence type="ECO:0000313" key="2">
    <source>
        <dbReference type="EMBL" id="APZ33682.1"/>
    </source>
</evidence>
<dbReference type="Proteomes" id="UP000187185">
    <property type="component" value="Chromosome"/>
</dbReference>
<dbReference type="SUPFAM" id="SSF54427">
    <property type="entry name" value="NTF2-like"/>
    <property type="match status" value="1"/>
</dbReference>
<accession>A0A1P8U6D1</accession>